<dbReference type="Gene3D" id="3.40.50.300">
    <property type="entry name" value="P-loop containing nucleotide triphosphate hydrolases"/>
    <property type="match status" value="2"/>
</dbReference>
<dbReference type="Proteomes" id="UP001211065">
    <property type="component" value="Unassembled WGS sequence"/>
</dbReference>
<dbReference type="GO" id="GO:0030983">
    <property type="term" value="F:mismatched DNA binding"/>
    <property type="evidence" value="ECO:0007669"/>
    <property type="project" value="InterPro"/>
</dbReference>
<organism evidence="8 9">
    <name type="scientific">Clydaea vesicula</name>
    <dbReference type="NCBI Taxonomy" id="447962"/>
    <lineage>
        <taxon>Eukaryota</taxon>
        <taxon>Fungi</taxon>
        <taxon>Fungi incertae sedis</taxon>
        <taxon>Chytridiomycota</taxon>
        <taxon>Chytridiomycota incertae sedis</taxon>
        <taxon>Chytridiomycetes</taxon>
        <taxon>Lobulomycetales</taxon>
        <taxon>Lobulomycetaceae</taxon>
        <taxon>Clydaea</taxon>
    </lineage>
</organism>
<dbReference type="InterPro" id="IPR027417">
    <property type="entry name" value="P-loop_NTPase"/>
</dbReference>
<evidence type="ECO:0000259" key="7">
    <source>
        <dbReference type="SMART" id="SM00534"/>
    </source>
</evidence>
<dbReference type="InterPro" id="IPR036187">
    <property type="entry name" value="DNA_mismatch_repair_MutS_sf"/>
</dbReference>
<dbReference type="PANTHER" id="PTHR13900">
    <property type="entry name" value="TRANSCRIPTION INITIATION FACTOR TFIID"/>
    <property type="match status" value="1"/>
</dbReference>
<comment type="caution">
    <text evidence="8">The sequence shown here is derived from an EMBL/GenBank/DDBJ whole genome shotgun (WGS) entry which is preliminary data.</text>
</comment>
<keyword evidence="9" id="KW-1185">Reference proteome</keyword>
<dbReference type="PANTHER" id="PTHR13900:SF0">
    <property type="entry name" value="TRANSCRIPTION INITIATION FACTOR TFIID SUBUNIT 1"/>
    <property type="match status" value="1"/>
</dbReference>
<dbReference type="GO" id="GO:0017025">
    <property type="term" value="F:TBP-class protein binding"/>
    <property type="evidence" value="ECO:0007669"/>
    <property type="project" value="InterPro"/>
</dbReference>
<dbReference type="GO" id="GO:0004402">
    <property type="term" value="F:histone acetyltransferase activity"/>
    <property type="evidence" value="ECO:0007669"/>
    <property type="project" value="InterPro"/>
</dbReference>
<dbReference type="Pfam" id="PF05192">
    <property type="entry name" value="MutS_III"/>
    <property type="match status" value="1"/>
</dbReference>
<dbReference type="InterPro" id="IPR022591">
    <property type="entry name" value="TAF1_HAT_dom"/>
</dbReference>
<feature type="domain" description="DNA mismatch repair proteins mutS family" evidence="7">
    <location>
        <begin position="716"/>
        <end position="830"/>
    </location>
</feature>
<gene>
    <name evidence="8" type="ORF">HK099_001802</name>
</gene>
<comment type="subcellular location">
    <subcellularLocation>
        <location evidence="1">Nucleus</location>
    </subcellularLocation>
</comment>
<sequence>MKYFYIILSPNENSGDADIGDEMQDHDELMNLLPIEATSYDDVKVDELSDNFVERQTGNKKDINFSEDNEITDLLEPFSTTYTRKVKIDGKYDTVPNLIFHHDNSSKYKSDSSSTIVESKTLLDPVDRKSQQENLLEYATVPSSRNVLDTLEFSSSEYSFQQIVANGHSIHKTEKVENKIQSGCSQDEDEGFSVENDEISDIERTLDSNVDCTLKSDLKLLRRKISSNAVNESPDDYSNADQIVMAISYRCRKLGCAFFNFEKNRLYLMEDVEENSQFEIVKLLIYQIQPKIIICPTKIDEKLQLLINHVSKLSQRKEISATRLQKIDEYNELTFELRPTSEFSYINGKNRLMNLKIADKDYIETSKSTYEQIFNLENGNNFKLLYLESIVSMDKQEMVGSAGALLNYIRKLKLSGIMDKRQNIEESIKRKRARYGNLDEEDVDCEDGNENNFVEGIEQFTLKEVMHINADALCSLQVFETINHPNMHSYRNCKEGLSLFGILNSTCTSPGKQLLRNWFMRPSLDIKEINARQDCISLILYADKKEGGLLIQNLKGILRKLGNVEKVINNLKKKSSLKDFEFLSKFCLSCLRLKEFLEDLFEDVNLNSILILKNLIDSIFHKDVTDLCQKILQVVDFDESELNEDSRTVVKVGVDLELDAMKVKFHGLDEYLGPKVTEENFLEIVEGRHPLQELCVASFIPNDVTLGYNNNGYGKPSGIVLTGPNFSDGVGLFCATIEHLISKKKEAPKFLAATHFHEIFFLEKQILNFEENQIQKLTMDIYQEDADGLIFLYKIFRVSPGIALSSWGLYCASLANIPDKIVQRGKEISILVSKGKDLRVDSVEGYYLKKLGKNCITAVENFCEQFFPSLFFKKKLECTEDDIKGNDTESFMSSLQYLFGFDSDDNALDPEIREALEDEGGYLSNFVNTNIIGFPEETESNNDKDYKIKPNENAEDFSNEVELVEEEEDLEPQTQKSNDNEFNFATEPYSFIPVGTEPNSSNLISFIRAKNSVTDNDDYDFDNESSQKFLFEDNLFLEQDDLNEIFDFVPDLPVIKDNTTSEDIQNKFQEEEAKVIISEIPNIMETDIKQEEAKDESNSEKIIEEKVITQKNLNLKNNQEFKKIFPNFRNGKVLKFTDLFCNTLVGVTSETQNKISKPARKIGKRAAVRDSYYINRDDRELFNMKSYNNTGLKPYQHHDGDDFLLNSKEPQTPIKDKIKEDSLKNSSLSNYEFDPLIITDWELNLPTDNKEFLRTQTKNKVGIEKYIPNFELDSGTWDYIYEGDNYRQQENITSNKPDERIYGHHSFKLKLMFEENNRHLLHDQNLNNQHHKPLFNQPRIVHHKQPTDKFNISDDYSYEVLSKKAASRIKQSFGPAKIQHALPALLLNSRYFEHGSHMPLDLVDASPFFDFGDVEKGKTVQTLYNNLFRAPLFRHDVHPTDFLLIRHVADKRTKYFLREIPSIYCVGQTYPMMEVPRPQSRKASNLLKLRVQVASYRLMKLDIYRRLRVEQLVKAFPTLGENKIKQKLKDFAQFQRKGDNTGWWKLKPGTTIPSEDEIRSMVTPEMLCGYESMMVGEQWLRDAGYATKDFTSEKDIADGENESEVGTNGTGNGTSEELEVQLASWVITSNFITTTQTGKGMLRLYGPGDPSGRGEAFSFMKGSLKEMFFRQSVPQEQRIILINEKLNAASKKYSSQEQALAYNEERNRIWKAQWRCLSSKEDIIDEEEENVEDFEDQNVTRLFLLYFMIFFEKQAMEIEQDTEIKQEYQNSSLCITTPQPQTPGNYLQMQEKEDNFDTMSIAESSGSYQLSRNKVLVINRLVGMEWKSEIISDVRLMNAYIRQRTLIERDSRKNEERGTEEEERKKRRKRTLEQLRKLQKNLKRKNKSDGNTYSAGDKYLI</sequence>
<dbReference type="GO" id="GO:0006298">
    <property type="term" value="P:mismatch repair"/>
    <property type="evidence" value="ECO:0007669"/>
    <property type="project" value="InterPro"/>
</dbReference>
<dbReference type="EMBL" id="JADGJW010000155">
    <property type="protein sequence ID" value="KAJ3222878.1"/>
    <property type="molecule type" value="Genomic_DNA"/>
</dbReference>
<proteinExistence type="predicted"/>
<evidence type="ECO:0000313" key="8">
    <source>
        <dbReference type="EMBL" id="KAJ3222878.1"/>
    </source>
</evidence>
<evidence type="ECO:0000256" key="1">
    <source>
        <dbReference type="ARBA" id="ARBA00004123"/>
    </source>
</evidence>
<keyword evidence="3" id="KW-0067">ATP-binding</keyword>
<dbReference type="GO" id="GO:0016251">
    <property type="term" value="F:RNA polymerase II general transcription initiation factor activity"/>
    <property type="evidence" value="ECO:0007669"/>
    <property type="project" value="InterPro"/>
</dbReference>
<dbReference type="GO" id="GO:0005524">
    <property type="term" value="F:ATP binding"/>
    <property type="evidence" value="ECO:0007669"/>
    <property type="project" value="UniProtKB-KW"/>
</dbReference>
<dbReference type="InterPro" id="IPR007696">
    <property type="entry name" value="DNA_mismatch_repair_MutS_core"/>
</dbReference>
<evidence type="ECO:0000256" key="2">
    <source>
        <dbReference type="ARBA" id="ARBA00022741"/>
    </source>
</evidence>
<feature type="region of interest" description="Disordered" evidence="6">
    <location>
        <begin position="1851"/>
        <end position="1870"/>
    </location>
</feature>
<dbReference type="Pfam" id="PF00488">
    <property type="entry name" value="MutS_V"/>
    <property type="match status" value="1"/>
</dbReference>
<dbReference type="Gene3D" id="1.10.1420.10">
    <property type="match status" value="1"/>
</dbReference>
<accession>A0AAD5U4T2</accession>
<dbReference type="GO" id="GO:0051123">
    <property type="term" value="P:RNA polymerase II preinitiation complex assembly"/>
    <property type="evidence" value="ECO:0007669"/>
    <property type="project" value="TreeGrafter"/>
</dbReference>
<feature type="region of interest" description="Disordered" evidence="6">
    <location>
        <begin position="1592"/>
        <end position="1614"/>
    </location>
</feature>
<evidence type="ECO:0000256" key="3">
    <source>
        <dbReference type="ARBA" id="ARBA00022840"/>
    </source>
</evidence>
<reference evidence="8" key="1">
    <citation type="submission" date="2020-05" db="EMBL/GenBank/DDBJ databases">
        <title>Phylogenomic resolution of chytrid fungi.</title>
        <authorList>
            <person name="Stajich J.E."/>
            <person name="Amses K."/>
            <person name="Simmons R."/>
            <person name="Seto K."/>
            <person name="Myers J."/>
            <person name="Bonds A."/>
            <person name="Quandt C.A."/>
            <person name="Barry K."/>
            <person name="Liu P."/>
            <person name="Grigoriev I."/>
            <person name="Longcore J.E."/>
            <person name="James T.Y."/>
        </authorList>
    </citation>
    <scope>NUCLEOTIDE SEQUENCE</scope>
    <source>
        <strain evidence="8">JEL0476</strain>
    </source>
</reference>
<dbReference type="Pfam" id="PF12157">
    <property type="entry name" value="DUF3591"/>
    <property type="match status" value="1"/>
</dbReference>
<keyword evidence="2" id="KW-0547">Nucleotide-binding</keyword>
<keyword evidence="4" id="KW-0238">DNA-binding</keyword>
<evidence type="ECO:0000256" key="4">
    <source>
        <dbReference type="ARBA" id="ARBA00023125"/>
    </source>
</evidence>
<dbReference type="InterPro" id="IPR040240">
    <property type="entry name" value="TAF1"/>
</dbReference>
<dbReference type="SUPFAM" id="SSF48334">
    <property type="entry name" value="DNA repair protein MutS, domain III"/>
    <property type="match status" value="1"/>
</dbReference>
<name>A0AAD5U4T2_9FUNG</name>
<evidence type="ECO:0000313" key="9">
    <source>
        <dbReference type="Proteomes" id="UP001211065"/>
    </source>
</evidence>
<dbReference type="SMART" id="SM00534">
    <property type="entry name" value="MUTSac"/>
    <property type="match status" value="1"/>
</dbReference>
<dbReference type="InterPro" id="IPR000432">
    <property type="entry name" value="DNA_mismatch_repair_MutS_C"/>
</dbReference>
<dbReference type="GO" id="GO:0005669">
    <property type="term" value="C:transcription factor TFIID complex"/>
    <property type="evidence" value="ECO:0007669"/>
    <property type="project" value="InterPro"/>
</dbReference>
<protein>
    <recommendedName>
        <fullName evidence="7">DNA mismatch repair proteins mutS family domain-containing protein</fullName>
    </recommendedName>
</protein>
<evidence type="ECO:0000256" key="6">
    <source>
        <dbReference type="SAM" id="MobiDB-lite"/>
    </source>
</evidence>
<keyword evidence="5" id="KW-0539">Nucleus</keyword>
<evidence type="ECO:0000256" key="5">
    <source>
        <dbReference type="ARBA" id="ARBA00023242"/>
    </source>
</evidence>